<evidence type="ECO:0000256" key="1">
    <source>
        <dbReference type="ARBA" id="ARBA00023186"/>
    </source>
</evidence>
<dbReference type="GO" id="GO:0005634">
    <property type="term" value="C:nucleus"/>
    <property type="evidence" value="ECO:0007669"/>
    <property type="project" value="TreeGrafter"/>
</dbReference>
<protein>
    <recommendedName>
        <fullName evidence="6">Proteasome maturation factor UMP1</fullName>
    </recommendedName>
</protein>
<keyword evidence="5" id="KW-1185">Reference proteome</keyword>
<dbReference type="GO" id="GO:0043248">
    <property type="term" value="P:proteasome assembly"/>
    <property type="evidence" value="ECO:0007669"/>
    <property type="project" value="InterPro"/>
</dbReference>
<accession>A0A8K0L448</accession>
<dbReference type="AlphaFoldDB" id="A0A8K0L448"/>
<reference evidence="4" key="1">
    <citation type="submission" date="2021-07" db="EMBL/GenBank/DDBJ databases">
        <title>Elsinoe batatas strain:CRI-CJ2 Genome sequencing and assembly.</title>
        <authorList>
            <person name="Huang L."/>
        </authorList>
    </citation>
    <scope>NUCLEOTIDE SEQUENCE</scope>
    <source>
        <strain evidence="4">CRI-CJ2</strain>
    </source>
</reference>
<dbReference type="InterPro" id="IPR008012">
    <property type="entry name" value="Ump1"/>
</dbReference>
<dbReference type="Pfam" id="PF05348">
    <property type="entry name" value="UMP1"/>
    <property type="match status" value="1"/>
</dbReference>
<evidence type="ECO:0000256" key="2">
    <source>
        <dbReference type="ARBA" id="ARBA00043974"/>
    </source>
</evidence>
<evidence type="ECO:0000313" key="4">
    <source>
        <dbReference type="EMBL" id="KAG8628565.1"/>
    </source>
</evidence>
<dbReference type="OrthoDB" id="15001at2759"/>
<comment type="caution">
    <text evidence="4">The sequence shown here is derived from an EMBL/GenBank/DDBJ whole genome shotgun (WGS) entry which is preliminary data.</text>
</comment>
<evidence type="ECO:0000313" key="5">
    <source>
        <dbReference type="Proteomes" id="UP000809789"/>
    </source>
</evidence>
<name>A0A8K0L448_9PEZI</name>
<dbReference type="PANTHER" id="PTHR12828">
    <property type="entry name" value="PROTEASOME MATURATION PROTEIN UMP1"/>
    <property type="match status" value="1"/>
</dbReference>
<evidence type="ECO:0000256" key="3">
    <source>
        <dbReference type="SAM" id="MobiDB-lite"/>
    </source>
</evidence>
<gene>
    <name evidence="4" type="ORF">KVT40_004438</name>
</gene>
<feature type="compositionally biased region" description="Polar residues" evidence="3">
    <location>
        <begin position="44"/>
        <end position="60"/>
    </location>
</feature>
<dbReference type="PANTHER" id="PTHR12828:SF3">
    <property type="entry name" value="PROTEASOME MATURATION PROTEIN"/>
    <property type="match status" value="1"/>
</dbReference>
<keyword evidence="1" id="KW-0143">Chaperone</keyword>
<comment type="similarity">
    <text evidence="2">Belongs to the POMP/UMP1 family.</text>
</comment>
<proteinExistence type="inferred from homology"/>
<evidence type="ECO:0008006" key="6">
    <source>
        <dbReference type="Google" id="ProtNLM"/>
    </source>
</evidence>
<feature type="region of interest" description="Disordered" evidence="3">
    <location>
        <begin position="1"/>
        <end position="65"/>
    </location>
</feature>
<feature type="compositionally biased region" description="Polar residues" evidence="3">
    <location>
        <begin position="12"/>
        <end position="22"/>
    </location>
</feature>
<dbReference type="EMBL" id="JAESVG020000004">
    <property type="protein sequence ID" value="KAG8628565.1"/>
    <property type="molecule type" value="Genomic_DNA"/>
</dbReference>
<dbReference type="GO" id="GO:0005737">
    <property type="term" value="C:cytoplasm"/>
    <property type="evidence" value="ECO:0007669"/>
    <property type="project" value="TreeGrafter"/>
</dbReference>
<organism evidence="4 5">
    <name type="scientific">Elsinoe batatas</name>
    <dbReference type="NCBI Taxonomy" id="2601811"/>
    <lineage>
        <taxon>Eukaryota</taxon>
        <taxon>Fungi</taxon>
        <taxon>Dikarya</taxon>
        <taxon>Ascomycota</taxon>
        <taxon>Pezizomycotina</taxon>
        <taxon>Dothideomycetes</taxon>
        <taxon>Dothideomycetidae</taxon>
        <taxon>Myriangiales</taxon>
        <taxon>Elsinoaceae</taxon>
        <taxon>Elsinoe</taxon>
    </lineage>
</organism>
<dbReference type="Proteomes" id="UP000809789">
    <property type="component" value="Unassembled WGS sequence"/>
</dbReference>
<sequence>MSLRLVPVPVHPTSTQLTTSAPSAPGVPDPLRSRLALTVPVPQKGSSLATQPTSTSQAPDSSHPLETRLSAWRATAEATKMNMLARQYGIAEPVRRRLELQSCATGEWRPAVLGGEGRGFGSAWGSGSAWTGTGVHADILLGREAEVGWEDVFVGCPLRKVVGFHEEMEGRVGMGAW</sequence>